<dbReference type="GO" id="GO:0006406">
    <property type="term" value="P:mRNA export from nucleus"/>
    <property type="evidence" value="ECO:0007669"/>
    <property type="project" value="EnsemblFungi"/>
</dbReference>
<dbReference type="AlphaFoldDB" id="I2GZR0"/>
<dbReference type="KEGG" id="tbl:TBLA_0B07960"/>
<dbReference type="GO" id="GO:0034063">
    <property type="term" value="P:stress granule assembly"/>
    <property type="evidence" value="ECO:0007669"/>
    <property type="project" value="EnsemblFungi"/>
</dbReference>
<protein>
    <submittedName>
        <fullName evidence="1">Uncharacterized protein</fullName>
    </submittedName>
</protein>
<evidence type="ECO:0000313" key="1">
    <source>
        <dbReference type="EMBL" id="CCH59612.1"/>
    </source>
</evidence>
<gene>
    <name evidence="1" type="primary">TBLA0B07960</name>
    <name evidence="1" type="ORF">TBLA_0B07960</name>
</gene>
<dbReference type="GO" id="GO:0003676">
    <property type="term" value="F:nucleic acid binding"/>
    <property type="evidence" value="ECO:0007669"/>
    <property type="project" value="EnsemblFungi"/>
</dbReference>
<dbReference type="HOGENOM" id="CLU_091043_0_0_1"/>
<accession>I2GZR0</accession>
<name>I2GZR0_HENB6</name>
<dbReference type="FunCoup" id="I2GZR0">
    <property type="interactions" value="69"/>
</dbReference>
<dbReference type="GO" id="GO:0006368">
    <property type="term" value="P:transcription elongation by RNA polymerase II"/>
    <property type="evidence" value="ECO:0007669"/>
    <property type="project" value="EnsemblFungi"/>
</dbReference>
<dbReference type="GO" id="GO:0006310">
    <property type="term" value="P:DNA recombination"/>
    <property type="evidence" value="ECO:0007669"/>
    <property type="project" value="EnsemblFungi"/>
</dbReference>
<dbReference type="GO" id="GO:0000445">
    <property type="term" value="C:THO complex part of transcription export complex"/>
    <property type="evidence" value="ECO:0007669"/>
    <property type="project" value="EnsemblFungi"/>
</dbReference>
<dbReference type="GO" id="GO:0000446">
    <property type="term" value="C:nucleoplasmic THO complex"/>
    <property type="evidence" value="ECO:0007669"/>
    <property type="project" value="EnsemblFungi"/>
</dbReference>
<dbReference type="GeneID" id="14494300"/>
<keyword evidence="2" id="KW-1185">Reference proteome</keyword>
<sequence>MNNSYFEALSEQEGQLEASHDSVQKTINLLIQLANDNDDDNHKLELLKRLNDEYPKLLKNNTDLYHGKFNAISAKIENEPAPLTIHDSNVLADEAKDSLEECVNEIEEIYRNSQKYINMVNRLSVDLAKQIETADIRKDKYIVDNWLPPKEIEEILQEFTDDDSEAVRLRARLEQYLDQLKMERVKYTLENRYTIEDKLILANKEVNRWRIEWDKLETLMFGRGPNSLKNMLQKNEQLAEKLKSAESQ</sequence>
<dbReference type="OMA" id="EWDDIEM"/>
<dbReference type="STRING" id="1071380.I2GZR0"/>
<dbReference type="Pfam" id="PF09432">
    <property type="entry name" value="THP2"/>
    <property type="match status" value="1"/>
</dbReference>
<dbReference type="InterPro" id="IPR018557">
    <property type="entry name" value="THO_cplx_su_Thp2"/>
</dbReference>
<dbReference type="OrthoDB" id="4035012at2759"/>
<evidence type="ECO:0000313" key="2">
    <source>
        <dbReference type="Proteomes" id="UP000002866"/>
    </source>
</evidence>
<dbReference type="Proteomes" id="UP000002866">
    <property type="component" value="Chromosome 2"/>
</dbReference>
<dbReference type="GO" id="GO:0097185">
    <property type="term" value="P:cellular response to azide"/>
    <property type="evidence" value="ECO:0007669"/>
    <property type="project" value="EnsemblFungi"/>
</dbReference>
<reference evidence="1 2" key="1">
    <citation type="journal article" date="2011" name="Proc. Natl. Acad. Sci. U.S.A.">
        <title>Evolutionary erosion of yeast sex chromosomes by mating-type switching accidents.</title>
        <authorList>
            <person name="Gordon J.L."/>
            <person name="Armisen D."/>
            <person name="Proux-Wera E."/>
            <person name="Oheigeartaigh S.S."/>
            <person name="Byrne K.P."/>
            <person name="Wolfe K.H."/>
        </authorList>
    </citation>
    <scope>NUCLEOTIDE SEQUENCE [LARGE SCALE GENOMIC DNA]</scope>
    <source>
        <strain evidence="2">ATCC 34711 / CBS 6284 / DSM 70876 / NBRC 10599 / NRRL Y-10934 / UCD 77-7</strain>
    </source>
</reference>
<dbReference type="RefSeq" id="XP_004179131.1">
    <property type="nucleotide sequence ID" value="XM_004179083.1"/>
</dbReference>
<proteinExistence type="predicted"/>
<organism evidence="1 2">
    <name type="scientific">Henningerozyma blattae (strain ATCC 34711 / CBS 6284 / DSM 70876 / NBRC 10599 / NRRL Y-10934 / UCD 77-7)</name>
    <name type="common">Yeast</name>
    <name type="synonym">Tetrapisispora blattae</name>
    <dbReference type="NCBI Taxonomy" id="1071380"/>
    <lineage>
        <taxon>Eukaryota</taxon>
        <taxon>Fungi</taxon>
        <taxon>Dikarya</taxon>
        <taxon>Ascomycota</taxon>
        <taxon>Saccharomycotina</taxon>
        <taxon>Saccharomycetes</taxon>
        <taxon>Saccharomycetales</taxon>
        <taxon>Saccharomycetaceae</taxon>
        <taxon>Henningerozyma</taxon>
    </lineage>
</organism>
<dbReference type="InParanoid" id="I2GZR0"/>
<dbReference type="eggNOG" id="ENOG502RXUV">
    <property type="taxonomic scope" value="Eukaryota"/>
</dbReference>
<dbReference type="EMBL" id="HE806317">
    <property type="protein sequence ID" value="CCH59612.1"/>
    <property type="molecule type" value="Genomic_DNA"/>
</dbReference>